<dbReference type="PRINTS" id="PR00360">
    <property type="entry name" value="C2DOMAIN"/>
</dbReference>
<keyword evidence="6" id="KW-0677">Repeat</keyword>
<keyword evidence="3" id="KW-0813">Transport</keyword>
<evidence type="ECO:0000313" key="12">
    <source>
        <dbReference type="EMBL" id="ONM00331.1"/>
    </source>
</evidence>
<dbReference type="InterPro" id="IPR045050">
    <property type="entry name" value="Synaptotagmin_plant"/>
</dbReference>
<dbReference type="GO" id="GO:0016020">
    <property type="term" value="C:membrane"/>
    <property type="evidence" value="ECO:0007669"/>
    <property type="project" value="UniProtKB-SubCell"/>
</dbReference>
<keyword evidence="10" id="KW-0472">Membrane</keyword>
<dbReference type="ExpressionAtlas" id="A0A1D6KA27">
    <property type="expression patterns" value="baseline and differential"/>
</dbReference>
<keyword evidence="8" id="KW-1133">Transmembrane helix</keyword>
<evidence type="ECO:0000256" key="3">
    <source>
        <dbReference type="ARBA" id="ARBA00022448"/>
    </source>
</evidence>
<name>A0A1D6KA27_MAIZE</name>
<sequence>MYLWPKALEVPIMDPSKASKKPVGILLVKVVRAQNLRKKDLLGKSDPYVKLKMSDDKLPSKKTTVKRSNLNPEWDEEFKFVVTDPESQSLEVNVFDWEQVGKHEKMGMNMVPLKDLPPEETKFTTLNLLKTMDPNDVQNEKSRGQLTLEVTYKPFKEADVETEDTEGTNVIEKAPDGTPAGGGLLYVIVHEAKDLEGKHHTNPYAKIIFKGEEKKTRNRDPRWEDGFEFVCEEPPVNDKLHVEVLSKAPKKGLIYGKETLGYIDVNLADVISNKRINEKYHLIDSKNGQIQIELQWRTS</sequence>
<proteinExistence type="inferred from homology"/>
<organism evidence="12">
    <name type="scientific">Zea mays</name>
    <name type="common">Maize</name>
    <dbReference type="NCBI Taxonomy" id="4577"/>
    <lineage>
        <taxon>Eukaryota</taxon>
        <taxon>Viridiplantae</taxon>
        <taxon>Streptophyta</taxon>
        <taxon>Embryophyta</taxon>
        <taxon>Tracheophyta</taxon>
        <taxon>Spermatophyta</taxon>
        <taxon>Magnoliopsida</taxon>
        <taxon>Liliopsida</taxon>
        <taxon>Poales</taxon>
        <taxon>Poaceae</taxon>
        <taxon>PACMAD clade</taxon>
        <taxon>Panicoideae</taxon>
        <taxon>Andropogonodae</taxon>
        <taxon>Andropogoneae</taxon>
        <taxon>Tripsacinae</taxon>
        <taxon>Zea</taxon>
    </lineage>
</organism>
<feature type="domain" description="C2" evidence="11">
    <location>
        <begin position="4"/>
        <end position="126"/>
    </location>
</feature>
<evidence type="ECO:0000256" key="9">
    <source>
        <dbReference type="ARBA" id="ARBA00023055"/>
    </source>
</evidence>
<dbReference type="GO" id="GO:0046872">
    <property type="term" value="F:metal ion binding"/>
    <property type="evidence" value="ECO:0007669"/>
    <property type="project" value="UniProtKB-KW"/>
</dbReference>
<evidence type="ECO:0000256" key="5">
    <source>
        <dbReference type="ARBA" id="ARBA00022723"/>
    </source>
</evidence>
<dbReference type="AlphaFoldDB" id="A0A1D6KA27"/>
<dbReference type="EMBL" id="CM007647">
    <property type="protein sequence ID" value="ONM00331.1"/>
    <property type="molecule type" value="Genomic_DNA"/>
</dbReference>
<gene>
    <name evidence="12" type="ORF">ZEAMMB73_Zm00001d030116</name>
</gene>
<dbReference type="PANTHER" id="PTHR10774:SF216">
    <property type="entry name" value="OS09G0538800 PROTEIN"/>
    <property type="match status" value="1"/>
</dbReference>
<evidence type="ECO:0000259" key="11">
    <source>
        <dbReference type="PROSITE" id="PS50004"/>
    </source>
</evidence>
<feature type="domain" description="C2" evidence="11">
    <location>
        <begin position="165"/>
        <end position="280"/>
    </location>
</feature>
<dbReference type="GO" id="GO:0008289">
    <property type="term" value="F:lipid binding"/>
    <property type="evidence" value="ECO:0007669"/>
    <property type="project" value="InterPro"/>
</dbReference>
<dbReference type="SUPFAM" id="SSF49562">
    <property type="entry name" value="C2 domain (Calcium/lipid-binding domain, CaLB)"/>
    <property type="match status" value="2"/>
</dbReference>
<evidence type="ECO:0000256" key="10">
    <source>
        <dbReference type="ARBA" id="ARBA00023136"/>
    </source>
</evidence>
<dbReference type="InterPro" id="IPR035892">
    <property type="entry name" value="C2_domain_sf"/>
</dbReference>
<reference evidence="12" key="1">
    <citation type="submission" date="2015-12" db="EMBL/GenBank/DDBJ databases">
        <title>Update maize B73 reference genome by single molecule sequencing technologies.</title>
        <authorList>
            <consortium name="Maize Genome Sequencing Project"/>
            <person name="Ware D."/>
        </authorList>
    </citation>
    <scope>NUCLEOTIDE SEQUENCE [LARGE SCALE GENOMIC DNA]</scope>
    <source>
        <tissue evidence="12">Seedling</tissue>
    </source>
</reference>
<dbReference type="Pfam" id="PF00168">
    <property type="entry name" value="C2"/>
    <property type="match status" value="2"/>
</dbReference>
<dbReference type="FunFam" id="2.60.40.150:FF:000066">
    <property type="entry name" value="Extended synaptotagmin-2"/>
    <property type="match status" value="1"/>
</dbReference>
<keyword evidence="4" id="KW-0812">Transmembrane</keyword>
<dbReference type="PANTHER" id="PTHR10774">
    <property type="entry name" value="EXTENDED SYNAPTOTAGMIN-RELATED"/>
    <property type="match status" value="1"/>
</dbReference>
<dbReference type="GO" id="GO:0006869">
    <property type="term" value="P:lipid transport"/>
    <property type="evidence" value="ECO:0007669"/>
    <property type="project" value="UniProtKB-KW"/>
</dbReference>
<evidence type="ECO:0000256" key="2">
    <source>
        <dbReference type="ARBA" id="ARBA00006996"/>
    </source>
</evidence>
<accession>A0A1D6KA27</accession>
<dbReference type="CDD" id="cd00030">
    <property type="entry name" value="C2"/>
    <property type="match status" value="1"/>
</dbReference>
<evidence type="ECO:0000256" key="6">
    <source>
        <dbReference type="ARBA" id="ARBA00022737"/>
    </source>
</evidence>
<dbReference type="Gene3D" id="2.60.40.150">
    <property type="entry name" value="C2 domain"/>
    <property type="match status" value="2"/>
</dbReference>
<keyword evidence="5" id="KW-0479">Metal-binding</keyword>
<comment type="subcellular location">
    <subcellularLocation>
        <location evidence="1">Membrane</location>
        <topology evidence="1">Single-pass membrane protein</topology>
    </subcellularLocation>
</comment>
<evidence type="ECO:0000256" key="8">
    <source>
        <dbReference type="ARBA" id="ARBA00022989"/>
    </source>
</evidence>
<keyword evidence="9" id="KW-0445">Lipid transport</keyword>
<evidence type="ECO:0000256" key="1">
    <source>
        <dbReference type="ARBA" id="ARBA00004167"/>
    </source>
</evidence>
<dbReference type="FunFam" id="2.60.40.150:FF:000102">
    <property type="entry name" value="Synaptotagmin-2 isoform A"/>
    <property type="match status" value="1"/>
</dbReference>
<protein>
    <submittedName>
        <fullName evidence="12">Synaptotagmin-2</fullName>
    </submittedName>
</protein>
<comment type="similarity">
    <text evidence="2">Belongs to the synaptotagmin family.</text>
</comment>
<dbReference type="InterPro" id="IPR000008">
    <property type="entry name" value="C2_dom"/>
</dbReference>
<evidence type="ECO:0000256" key="7">
    <source>
        <dbReference type="ARBA" id="ARBA00022837"/>
    </source>
</evidence>
<dbReference type="SMART" id="SM00239">
    <property type="entry name" value="C2"/>
    <property type="match status" value="2"/>
</dbReference>
<dbReference type="PROSITE" id="PS50004">
    <property type="entry name" value="C2"/>
    <property type="match status" value="2"/>
</dbReference>
<keyword evidence="7" id="KW-0106">Calcium</keyword>
<evidence type="ECO:0000256" key="4">
    <source>
        <dbReference type="ARBA" id="ARBA00022692"/>
    </source>
</evidence>